<organism evidence="1">
    <name type="scientific">Bradyrhizobium barranii subsp. barranii</name>
    <dbReference type="NCBI Taxonomy" id="2823807"/>
    <lineage>
        <taxon>Bacteria</taxon>
        <taxon>Pseudomonadati</taxon>
        <taxon>Pseudomonadota</taxon>
        <taxon>Alphaproteobacteria</taxon>
        <taxon>Hyphomicrobiales</taxon>
        <taxon>Nitrobacteraceae</taxon>
        <taxon>Bradyrhizobium</taxon>
        <taxon>Bradyrhizobium barranii</taxon>
    </lineage>
</organism>
<evidence type="ECO:0000313" key="1">
    <source>
        <dbReference type="EMBL" id="NYY92262.1"/>
    </source>
</evidence>
<dbReference type="Proteomes" id="UP000564836">
    <property type="component" value="Chromosome"/>
</dbReference>
<evidence type="ECO:0000313" key="3">
    <source>
        <dbReference type="Proteomes" id="UP000564836"/>
    </source>
</evidence>
<proteinExistence type="predicted"/>
<reference evidence="1" key="2">
    <citation type="submission" date="2020-06" db="EMBL/GenBank/DDBJ databases">
        <title>Whole Genome Sequence of Bradyrhizobium sp. Strain 323S2.</title>
        <authorList>
            <person name="Bromfield E.S.P."/>
        </authorList>
    </citation>
    <scope>NUCLEOTIDE SEQUENCE [LARGE SCALE GENOMIC DNA]</scope>
    <source>
        <strain evidence="1">323S2</strain>
    </source>
</reference>
<reference evidence="2 3" key="1">
    <citation type="journal article" date="2017" name="Syst. Appl. Microbiol.">
        <title>Soybeans inoculated with root zone soils of Canadian native legumes harbour diverse and novel Bradyrhizobium spp. that possess agricultural potential.</title>
        <authorList>
            <person name="Bromfield E.S.P."/>
            <person name="Cloutier S."/>
            <person name="Tambong J.T."/>
            <person name="Tran Thi T.V."/>
        </authorList>
    </citation>
    <scope>NUCLEOTIDE SEQUENCE [LARGE SCALE GENOMIC DNA]</scope>
    <source>
        <strain evidence="2 3">323S2</strain>
    </source>
</reference>
<dbReference type="RefSeq" id="WP_166350368.1">
    <property type="nucleotide sequence ID" value="NZ_CP088280.1"/>
</dbReference>
<gene>
    <name evidence="2" type="ORF">G6321_00039420</name>
    <name evidence="1" type="ORF">G6321_28920</name>
</gene>
<dbReference type="EMBL" id="JACBFH010000001">
    <property type="protein sequence ID" value="NYY92262.1"/>
    <property type="molecule type" value="Genomic_DNA"/>
</dbReference>
<name>A0A7Z0QF93_9BRAD</name>
<dbReference type="AlphaFoldDB" id="A0A7Z0QF93"/>
<protein>
    <submittedName>
        <fullName evidence="1">Uncharacterized protein</fullName>
    </submittedName>
</protein>
<evidence type="ECO:0000313" key="2">
    <source>
        <dbReference type="EMBL" id="UGX91763.1"/>
    </source>
</evidence>
<reference evidence="2 3" key="3">
    <citation type="journal article" date="2022" name="Int. J. Syst. Evol. Microbiol.">
        <title>Strains of Bradyrhizobium barranii sp. nov. associated with legumes native to Canada are symbionts of soybeans and belong to different subspecies (subsp. barranii subsp. nov. and subsp. apii subsp. nov.) and symbiovars (sv. glycinearum and sv. septentrionale).</title>
        <authorList>
            <person name="Bromfield E.S.P."/>
            <person name="Cloutier S."/>
            <person name="Wasai-Hara S."/>
            <person name="Minamisawa K."/>
        </authorList>
    </citation>
    <scope>NUCLEOTIDE SEQUENCE [LARGE SCALE GENOMIC DNA]</scope>
    <source>
        <strain evidence="2 3">323S2</strain>
    </source>
</reference>
<dbReference type="EMBL" id="CP088280">
    <property type="protein sequence ID" value="UGX91763.1"/>
    <property type="molecule type" value="Genomic_DNA"/>
</dbReference>
<sequence>MISQLNSRNGWMKGTICLHLLEKRKEKQSGFARPRRDWLQALEALMIFICRRKNPKLLNRKHTAWLDGVGIGGITSNTATKGKPSHATSTLRNVMDW</sequence>
<accession>A0A7Z0QF93</accession>